<reference evidence="1 2" key="1">
    <citation type="submission" date="2014-07" db="EMBL/GenBank/DDBJ databases">
        <title>Methanogenic archaea and the global carbon cycle.</title>
        <authorList>
            <person name="Henriksen J.R."/>
            <person name="Luke J."/>
            <person name="Reinhart S."/>
            <person name="Benedict M.N."/>
            <person name="Youngblut N.D."/>
            <person name="Metcalf M.E."/>
            <person name="Whitaker R.J."/>
            <person name="Metcalf W.W."/>
        </authorList>
    </citation>
    <scope>NUCLEOTIDE SEQUENCE [LARGE SCALE GENOMIC DNA]</scope>
    <source>
        <strain evidence="1 2">Z-761</strain>
    </source>
</reference>
<dbReference type="EMBL" id="CP009520">
    <property type="protein sequence ID" value="AKB42983.1"/>
    <property type="molecule type" value="Genomic_DNA"/>
</dbReference>
<proteinExistence type="predicted"/>
<protein>
    <submittedName>
        <fullName evidence="1">Uncharacterized protein</fullName>
    </submittedName>
</protein>
<gene>
    <name evidence="1" type="ORF">MSVAZ_0714</name>
</gene>
<keyword evidence="2" id="KW-1185">Reference proteome</keyword>
<sequence length="94" mass="10807">MTLGKTDEEMSEIMQKLQVFITRFLTNVFGEDFSSPPAGKNIKTEMNVKRRLLKLESSPQKEKITSSKKALRRAPYKLFGIFKVHELITIQAAF</sequence>
<dbReference type="PATRIC" id="fig|1434123.4.peg.821"/>
<dbReference type="KEGG" id="mvc:MSVAZ_0714"/>
<name>A0A0E3Q1E8_9EURY</name>
<evidence type="ECO:0000313" key="2">
    <source>
        <dbReference type="Proteomes" id="UP000033096"/>
    </source>
</evidence>
<dbReference type="RefSeq" id="WP_048153784.1">
    <property type="nucleotide sequence ID" value="NZ_CP009520.1"/>
</dbReference>
<evidence type="ECO:0000313" key="1">
    <source>
        <dbReference type="EMBL" id="AKB42983.1"/>
    </source>
</evidence>
<dbReference type="GeneID" id="24809101"/>
<dbReference type="Proteomes" id="UP000033096">
    <property type="component" value="Chromosome"/>
</dbReference>
<accession>A0A0E3Q1E8</accession>
<dbReference type="AlphaFoldDB" id="A0A0E3Q1E8"/>
<organism evidence="1 2">
    <name type="scientific">Methanosarcina vacuolata Z-761</name>
    <dbReference type="NCBI Taxonomy" id="1434123"/>
    <lineage>
        <taxon>Archaea</taxon>
        <taxon>Methanobacteriati</taxon>
        <taxon>Methanobacteriota</taxon>
        <taxon>Stenosarchaea group</taxon>
        <taxon>Methanomicrobia</taxon>
        <taxon>Methanosarcinales</taxon>
        <taxon>Methanosarcinaceae</taxon>
        <taxon>Methanosarcina</taxon>
    </lineage>
</organism>
<dbReference type="HOGENOM" id="CLU_2379404_0_0_2"/>